<dbReference type="InterPro" id="IPR036259">
    <property type="entry name" value="MFS_trans_sf"/>
</dbReference>
<keyword evidence="1" id="KW-0472">Membrane</keyword>
<feature type="transmembrane region" description="Helical" evidence="1">
    <location>
        <begin position="343"/>
        <end position="369"/>
    </location>
</feature>
<feature type="transmembrane region" description="Helical" evidence="1">
    <location>
        <begin position="287"/>
        <end position="307"/>
    </location>
</feature>
<feature type="transmembrane region" description="Helical" evidence="1">
    <location>
        <begin position="42"/>
        <end position="63"/>
    </location>
</feature>
<feature type="transmembrane region" description="Helical" evidence="1">
    <location>
        <begin position="381"/>
        <end position="401"/>
    </location>
</feature>
<proteinExistence type="predicted"/>
<feature type="transmembrane region" description="Helical" evidence="1">
    <location>
        <begin position="75"/>
        <end position="94"/>
    </location>
</feature>
<feature type="transmembrane region" description="Helical" evidence="1">
    <location>
        <begin position="169"/>
        <end position="189"/>
    </location>
</feature>
<dbReference type="Pfam" id="PF07690">
    <property type="entry name" value="MFS_1"/>
    <property type="match status" value="1"/>
</dbReference>
<dbReference type="PROSITE" id="PS50850">
    <property type="entry name" value="MFS"/>
    <property type="match status" value="1"/>
</dbReference>
<keyword evidence="1" id="KW-1133">Transmembrane helix</keyword>
<accession>A0A6B0TAQ6</accession>
<comment type="caution">
    <text evidence="3">The sequence shown here is derived from an EMBL/GenBank/DDBJ whole genome shotgun (WGS) entry which is preliminary data.</text>
</comment>
<dbReference type="InterPro" id="IPR020846">
    <property type="entry name" value="MFS_dom"/>
</dbReference>
<feature type="transmembrane region" description="Helical" evidence="1">
    <location>
        <begin position="407"/>
        <end position="428"/>
    </location>
</feature>
<keyword evidence="4" id="KW-1185">Reference proteome</keyword>
<feature type="transmembrane region" description="Helical" evidence="1">
    <location>
        <begin position="249"/>
        <end position="267"/>
    </location>
</feature>
<keyword evidence="1" id="KW-0812">Transmembrane</keyword>
<feature type="transmembrane region" description="Helical" evidence="1">
    <location>
        <begin position="144"/>
        <end position="163"/>
    </location>
</feature>
<dbReference type="PANTHER" id="PTHR23518">
    <property type="entry name" value="C-METHYLTRANSFERASE"/>
    <property type="match status" value="1"/>
</dbReference>
<dbReference type="EMBL" id="WUUT01000001">
    <property type="protein sequence ID" value="MXR50259.1"/>
    <property type="molecule type" value="Genomic_DNA"/>
</dbReference>
<dbReference type="SUPFAM" id="SSF103473">
    <property type="entry name" value="MFS general substrate transporter"/>
    <property type="match status" value="1"/>
</dbReference>
<feature type="domain" description="Major facilitator superfamily (MFS) profile" evidence="2">
    <location>
        <begin position="1"/>
        <end position="433"/>
    </location>
</feature>
<sequence>MPALTSLRMSDRWLAAWGLTALAFGSASLIVPLYLVELGGDAFDLGVLFATGSFIGVPGALVFGNLADRTGKRRVFVLAAMGITAAAMAAIPLLDRIPQVVFANAALWFGFAAATPVLTLLVVAGEPEDRWSLLIARLNRIQGIGWAAGLGVGFAIVAGSSGAVDTVTAQRWVCFASAASAGAGLVLGVRTLPADPAAGTEPSPGRLRRQVRRAGRFNVRGAAFPFAPARFDPRGLHPRVLLRRFSPQLGLYFLAVLVAFTGFGVFFAPLPAHLAEAGYGSSETFGLYLLLNVGAAVFFGQAASLGERFDVTTVHAGGLLLRAAMMALLVPVGVVLRNPVAELWAVGGLLFVVGTTWAVIAVTAATLVTKLAPPAIRGEALGAYSALVAVGGGLGGLLGGWLAAFGYLVAFGVAGGLIGSAAALVVVLSQRATTAATPTPESA</sequence>
<protein>
    <submittedName>
        <fullName evidence="3">MFS transporter</fullName>
    </submittedName>
</protein>
<evidence type="ECO:0000259" key="2">
    <source>
        <dbReference type="PROSITE" id="PS50850"/>
    </source>
</evidence>
<evidence type="ECO:0000313" key="4">
    <source>
        <dbReference type="Proteomes" id="UP000466535"/>
    </source>
</evidence>
<organism evidence="3 4">
    <name type="scientific">Halovenus carboxidivorans</name>
    <dbReference type="NCBI Taxonomy" id="2692199"/>
    <lineage>
        <taxon>Archaea</taxon>
        <taxon>Methanobacteriati</taxon>
        <taxon>Methanobacteriota</taxon>
        <taxon>Stenosarchaea group</taxon>
        <taxon>Halobacteria</taxon>
        <taxon>Halobacteriales</taxon>
        <taxon>Haloarculaceae</taxon>
        <taxon>Halovenus</taxon>
    </lineage>
</organism>
<dbReference type="Gene3D" id="1.20.1250.20">
    <property type="entry name" value="MFS general substrate transporter like domains"/>
    <property type="match status" value="1"/>
</dbReference>
<dbReference type="PANTHER" id="PTHR23518:SF2">
    <property type="entry name" value="MAJOR FACILITATOR SUPERFAMILY TRANSPORTER"/>
    <property type="match status" value="1"/>
</dbReference>
<feature type="transmembrane region" description="Helical" evidence="1">
    <location>
        <begin position="319"/>
        <end position="337"/>
    </location>
</feature>
<evidence type="ECO:0000313" key="3">
    <source>
        <dbReference type="EMBL" id="MXR50259.1"/>
    </source>
</evidence>
<gene>
    <name evidence="3" type="ORF">GRX03_01360</name>
</gene>
<evidence type="ECO:0000256" key="1">
    <source>
        <dbReference type="SAM" id="Phobius"/>
    </source>
</evidence>
<feature type="transmembrane region" description="Helical" evidence="1">
    <location>
        <begin position="12"/>
        <end position="36"/>
    </location>
</feature>
<dbReference type="Proteomes" id="UP000466535">
    <property type="component" value="Unassembled WGS sequence"/>
</dbReference>
<dbReference type="InterPro" id="IPR011701">
    <property type="entry name" value="MFS"/>
</dbReference>
<dbReference type="GO" id="GO:0022857">
    <property type="term" value="F:transmembrane transporter activity"/>
    <property type="evidence" value="ECO:0007669"/>
    <property type="project" value="InterPro"/>
</dbReference>
<dbReference type="AlphaFoldDB" id="A0A6B0TAQ6"/>
<name>A0A6B0TAQ6_9EURY</name>
<feature type="transmembrane region" description="Helical" evidence="1">
    <location>
        <begin position="100"/>
        <end position="123"/>
    </location>
</feature>
<reference evidence="3 4" key="1">
    <citation type="submission" date="2019-12" db="EMBL/GenBank/DDBJ databases">
        <title>Isolation and characterization of three novel carbon monoxide-oxidizing members of Halobacteria from salione crusts and soils.</title>
        <authorList>
            <person name="Myers M.R."/>
            <person name="King G.M."/>
        </authorList>
    </citation>
    <scope>NUCLEOTIDE SEQUENCE [LARGE SCALE GENOMIC DNA]</scope>
    <source>
        <strain evidence="3 4">WSH3</strain>
    </source>
</reference>